<sequence>MVPQPKQMKSRVQENKVMSLSKPLTSEQITANRPLTSLADLGLKKDEMTDLCRKFSTIAAQHCYKPKIEIEFLDKSKPSTRAIANAFRSSVGATVYDWVLKASPTMYSMRKAQFEMDSMESYGGGYSQDMSVSDFWGQKEESGANWRQIWGRGRGATHIHIPLKEGDFGKPVGLTNGYHVGPYVGFAETVGMDWMNGGVSTRRAVGLPIVGVNASSGSSIAFPGLSSFISKTGLGDALNAMG</sequence>
<protein>
    <submittedName>
        <fullName evidence="3">Uncharacterized protein</fullName>
    </submittedName>
</protein>
<reference evidence="3" key="1">
    <citation type="submission" date="2022-11" db="UniProtKB">
        <authorList>
            <consortium name="WormBaseParasite"/>
        </authorList>
    </citation>
    <scope>IDENTIFICATION</scope>
</reference>
<name>A0A915CNY7_9BILA</name>
<organism evidence="2 3">
    <name type="scientific">Ditylenchus dipsaci</name>
    <dbReference type="NCBI Taxonomy" id="166011"/>
    <lineage>
        <taxon>Eukaryota</taxon>
        <taxon>Metazoa</taxon>
        <taxon>Ecdysozoa</taxon>
        <taxon>Nematoda</taxon>
        <taxon>Chromadorea</taxon>
        <taxon>Rhabditida</taxon>
        <taxon>Tylenchina</taxon>
        <taxon>Tylenchomorpha</taxon>
        <taxon>Sphaerularioidea</taxon>
        <taxon>Anguinidae</taxon>
        <taxon>Anguininae</taxon>
        <taxon>Ditylenchus</taxon>
    </lineage>
</organism>
<dbReference type="AlphaFoldDB" id="A0A915CNY7"/>
<evidence type="ECO:0000313" key="2">
    <source>
        <dbReference type="Proteomes" id="UP000887574"/>
    </source>
</evidence>
<keyword evidence="2" id="KW-1185">Reference proteome</keyword>
<dbReference type="WBParaSite" id="jg10997">
    <property type="protein sequence ID" value="jg10997"/>
    <property type="gene ID" value="jg10997"/>
</dbReference>
<accession>A0A915CNY7</accession>
<evidence type="ECO:0000256" key="1">
    <source>
        <dbReference type="SAM" id="MobiDB-lite"/>
    </source>
</evidence>
<proteinExistence type="predicted"/>
<feature type="region of interest" description="Disordered" evidence="1">
    <location>
        <begin position="1"/>
        <end position="21"/>
    </location>
</feature>
<evidence type="ECO:0000313" key="3">
    <source>
        <dbReference type="WBParaSite" id="jg10997"/>
    </source>
</evidence>
<dbReference type="Proteomes" id="UP000887574">
    <property type="component" value="Unplaced"/>
</dbReference>